<sequence>MLNSFWGKFGENEHRTQTQSIQDPDTWQKIVQDLTIIVKDVRIFNEDVMEVSTLKFEDACQSSGKINIFVVVFTTSLARLKLYSELEKLNEQVLYYDTDSVIYSYKPGEVKIPTGVFLGQMTDELGDTIEVFGSAGPKSYCYQTAKGKTECKNKGTKSSFEINQVLNCNSMMQHIQKELSHPLEQRRLMEIEIKNHFVTDNTNKTVSLTNLVKVFGVNWDKRVIEKEQD</sequence>
<dbReference type="Proteomes" id="UP001159405">
    <property type="component" value="Unassembled WGS sequence"/>
</dbReference>
<dbReference type="InterPro" id="IPR023211">
    <property type="entry name" value="DNA_pol_palm_dom_sf"/>
</dbReference>
<gene>
    <name evidence="1" type="ORF">PLOB_00005653</name>
</gene>
<evidence type="ECO:0008006" key="3">
    <source>
        <dbReference type="Google" id="ProtNLM"/>
    </source>
</evidence>
<accession>A0ABN8QES3</accession>
<evidence type="ECO:0000313" key="1">
    <source>
        <dbReference type="EMBL" id="CAH3163141.1"/>
    </source>
</evidence>
<dbReference type="PANTHER" id="PTHR33568">
    <property type="entry name" value="DNA POLYMERASE"/>
    <property type="match status" value="1"/>
</dbReference>
<proteinExistence type="predicted"/>
<reference evidence="1 2" key="1">
    <citation type="submission" date="2022-05" db="EMBL/GenBank/DDBJ databases">
        <authorList>
            <consortium name="Genoscope - CEA"/>
            <person name="William W."/>
        </authorList>
    </citation>
    <scope>NUCLEOTIDE SEQUENCE [LARGE SCALE GENOMIC DNA]</scope>
</reference>
<protein>
    <recommendedName>
        <fullName evidence="3">DNA-directed DNA polymerase</fullName>
    </recommendedName>
</protein>
<dbReference type="InterPro" id="IPR043502">
    <property type="entry name" value="DNA/RNA_pol_sf"/>
</dbReference>
<dbReference type="EMBL" id="CALNXK010000125">
    <property type="protein sequence ID" value="CAH3163141.1"/>
    <property type="molecule type" value="Genomic_DNA"/>
</dbReference>
<name>A0ABN8QES3_9CNID</name>
<dbReference type="PANTHER" id="PTHR33568:SF3">
    <property type="entry name" value="DNA-DIRECTED DNA POLYMERASE"/>
    <property type="match status" value="1"/>
</dbReference>
<dbReference type="Gene3D" id="3.90.1600.10">
    <property type="entry name" value="Palm domain of DNA polymerase"/>
    <property type="match status" value="1"/>
</dbReference>
<organism evidence="1 2">
    <name type="scientific">Porites lobata</name>
    <dbReference type="NCBI Taxonomy" id="104759"/>
    <lineage>
        <taxon>Eukaryota</taxon>
        <taxon>Metazoa</taxon>
        <taxon>Cnidaria</taxon>
        <taxon>Anthozoa</taxon>
        <taxon>Hexacorallia</taxon>
        <taxon>Scleractinia</taxon>
        <taxon>Fungiina</taxon>
        <taxon>Poritidae</taxon>
        <taxon>Porites</taxon>
    </lineage>
</organism>
<comment type="caution">
    <text evidence="1">The sequence shown here is derived from an EMBL/GenBank/DDBJ whole genome shotgun (WGS) entry which is preliminary data.</text>
</comment>
<keyword evidence="2" id="KW-1185">Reference proteome</keyword>
<dbReference type="SUPFAM" id="SSF56672">
    <property type="entry name" value="DNA/RNA polymerases"/>
    <property type="match status" value="1"/>
</dbReference>
<evidence type="ECO:0000313" key="2">
    <source>
        <dbReference type="Proteomes" id="UP001159405"/>
    </source>
</evidence>